<dbReference type="EMBL" id="AP019377">
    <property type="protein sequence ID" value="BBH94974.1"/>
    <property type="molecule type" value="Genomic_DNA"/>
</dbReference>
<feature type="transmembrane region" description="Helical" evidence="2">
    <location>
        <begin position="181"/>
        <end position="203"/>
    </location>
</feature>
<sequence>MSIQPVIDSLSKTLLEIASFVPRLINSLLLLAIGYVISLLVRWGLRFFLDHVGVQQLGERLGFTAFLRRLGLSPSVPRFLANAVFFFLLLSFFTSAARLLEFISLVDFLDAILHFVPRAISAALLVLLGGLGARFLAATVAALARSVNIAYSRLLASLVEYVLLAFLVIIAISLLGIDTTVLTTSFTILLAALGLAIALSFGFGSQEAARNIIAGYYIRRHFSPSQELRFGEYEGRFQATSGMYTTLEVRDKAGQTRLLSVPNTVFLRQIIMGGPAGPASGTSEATGSGVGGPFSSPSAEGTPPSTASDADEASER</sequence>
<keyword evidence="2" id="KW-0472">Membrane</keyword>
<keyword evidence="2" id="KW-0812">Transmembrane</keyword>
<proteinExistence type="predicted"/>
<dbReference type="Gene3D" id="1.10.287.1260">
    <property type="match status" value="1"/>
</dbReference>
<reference evidence="3" key="1">
    <citation type="submission" date="2018-12" db="EMBL/GenBank/DDBJ databases">
        <title>Novel natural products biosynthetic potential of the class Ktedonobacteria.</title>
        <authorList>
            <person name="Zheng Y."/>
            <person name="Saitou A."/>
            <person name="Wang C.M."/>
            <person name="Toyoda A."/>
            <person name="Minakuchi Y."/>
            <person name="Sekiguchi Y."/>
            <person name="Ueda K."/>
            <person name="Takano H."/>
            <person name="Sakai Y."/>
            <person name="Yokota A."/>
            <person name="Yabe S."/>
        </authorList>
    </citation>
    <scope>NUCLEOTIDE SEQUENCE</scope>
    <source>
        <strain evidence="3">A3-2</strain>
    </source>
</reference>
<protein>
    <recommendedName>
        <fullName evidence="4">Mechanosensitive ion channel protein MscS</fullName>
    </recommendedName>
</protein>
<name>A0A455T7G0_9CHLR</name>
<dbReference type="InterPro" id="IPR008910">
    <property type="entry name" value="MSC_TM_helix"/>
</dbReference>
<evidence type="ECO:0000313" key="3">
    <source>
        <dbReference type="EMBL" id="BBH94974.1"/>
    </source>
</evidence>
<feature type="transmembrane region" description="Helical" evidence="2">
    <location>
        <begin position="20"/>
        <end position="41"/>
    </location>
</feature>
<feature type="region of interest" description="Disordered" evidence="1">
    <location>
        <begin position="277"/>
        <end position="316"/>
    </location>
</feature>
<dbReference type="GO" id="GO:0008381">
    <property type="term" value="F:mechanosensitive monoatomic ion channel activity"/>
    <property type="evidence" value="ECO:0007669"/>
    <property type="project" value="InterPro"/>
</dbReference>
<feature type="transmembrane region" description="Helical" evidence="2">
    <location>
        <begin position="120"/>
        <end position="143"/>
    </location>
</feature>
<evidence type="ECO:0000256" key="2">
    <source>
        <dbReference type="SAM" id="Phobius"/>
    </source>
</evidence>
<dbReference type="InterPro" id="IPR045275">
    <property type="entry name" value="MscS_archaea/bacteria_type"/>
</dbReference>
<dbReference type="Pfam" id="PF05552">
    <property type="entry name" value="MS_channel_1st_1"/>
    <property type="match status" value="2"/>
</dbReference>
<dbReference type="PANTHER" id="PTHR30221">
    <property type="entry name" value="SMALL-CONDUCTANCE MECHANOSENSITIVE CHANNEL"/>
    <property type="match status" value="1"/>
</dbReference>
<dbReference type="AlphaFoldDB" id="A0A455T7G0"/>
<evidence type="ECO:0008006" key="4">
    <source>
        <dbReference type="Google" id="ProtNLM"/>
    </source>
</evidence>
<evidence type="ECO:0000256" key="1">
    <source>
        <dbReference type="SAM" id="MobiDB-lite"/>
    </source>
</evidence>
<dbReference type="PANTHER" id="PTHR30221:SF1">
    <property type="entry name" value="SMALL-CONDUCTANCE MECHANOSENSITIVE CHANNEL"/>
    <property type="match status" value="1"/>
</dbReference>
<feature type="transmembrane region" description="Helical" evidence="2">
    <location>
        <begin position="155"/>
        <end position="175"/>
    </location>
</feature>
<gene>
    <name evidence="3" type="ORF">KTA_31730</name>
</gene>
<organism evidence="3">
    <name type="scientific">Thermogemmatispora argillosa</name>
    <dbReference type="NCBI Taxonomy" id="2045280"/>
    <lineage>
        <taxon>Bacteria</taxon>
        <taxon>Bacillati</taxon>
        <taxon>Chloroflexota</taxon>
        <taxon>Ktedonobacteria</taxon>
        <taxon>Thermogemmatisporales</taxon>
        <taxon>Thermogemmatisporaceae</taxon>
        <taxon>Thermogemmatispora</taxon>
    </lineage>
</organism>
<feature type="transmembrane region" description="Helical" evidence="2">
    <location>
        <begin position="79"/>
        <end position="100"/>
    </location>
</feature>
<keyword evidence="2" id="KW-1133">Transmembrane helix</keyword>
<accession>A0A455T7G0</accession>